<organism evidence="3 4">
    <name type="scientific">Entotheonella factor</name>
    <dbReference type="NCBI Taxonomy" id="1429438"/>
    <lineage>
        <taxon>Bacteria</taxon>
        <taxon>Pseudomonadati</taxon>
        <taxon>Nitrospinota/Tectimicrobiota group</taxon>
        <taxon>Candidatus Tectimicrobiota</taxon>
        <taxon>Candidatus Entotheonellia</taxon>
        <taxon>Candidatus Entotheonellales</taxon>
        <taxon>Candidatus Entotheonellaceae</taxon>
        <taxon>Candidatus Entotheonella</taxon>
    </lineage>
</organism>
<dbReference type="GO" id="GO:0016757">
    <property type="term" value="F:glycosyltransferase activity"/>
    <property type="evidence" value="ECO:0007669"/>
    <property type="project" value="TreeGrafter"/>
</dbReference>
<dbReference type="EMBL" id="AZHW01001363">
    <property type="protein sequence ID" value="ETW92836.1"/>
    <property type="molecule type" value="Genomic_DNA"/>
</dbReference>
<proteinExistence type="predicted"/>
<dbReference type="PANTHER" id="PTHR45947">
    <property type="entry name" value="SULFOQUINOVOSYL TRANSFERASE SQD2"/>
    <property type="match status" value="1"/>
</dbReference>
<keyword evidence="4" id="KW-1185">Reference proteome</keyword>
<evidence type="ECO:0000313" key="4">
    <source>
        <dbReference type="Proteomes" id="UP000019141"/>
    </source>
</evidence>
<dbReference type="Pfam" id="PF13692">
    <property type="entry name" value="Glyco_trans_1_4"/>
    <property type="match status" value="1"/>
</dbReference>
<feature type="region of interest" description="Disordered" evidence="1">
    <location>
        <begin position="406"/>
        <end position="425"/>
    </location>
</feature>
<dbReference type="InterPro" id="IPR050194">
    <property type="entry name" value="Glycosyltransferase_grp1"/>
</dbReference>
<gene>
    <name evidence="3" type="ORF">ETSY1_41880</name>
</gene>
<dbReference type="CDD" id="cd03814">
    <property type="entry name" value="GT4-like"/>
    <property type="match status" value="1"/>
</dbReference>
<protein>
    <recommendedName>
        <fullName evidence="2">Glycosyltransferase subfamily 4-like N-terminal domain-containing protein</fullName>
    </recommendedName>
</protein>
<feature type="region of interest" description="Disordered" evidence="1">
    <location>
        <begin position="60"/>
        <end position="81"/>
    </location>
</feature>
<dbReference type="HOGENOM" id="CLU_644831_0_0_7"/>
<comment type="caution">
    <text evidence="3">The sequence shown here is derived from an EMBL/GenBank/DDBJ whole genome shotgun (WGS) entry which is preliminary data.</text>
</comment>
<dbReference type="AlphaFoldDB" id="W4L694"/>
<evidence type="ECO:0000313" key="3">
    <source>
        <dbReference type="EMBL" id="ETW92836.1"/>
    </source>
</evidence>
<accession>W4L694</accession>
<feature type="domain" description="Glycosyltransferase subfamily 4-like N-terminal" evidence="2">
    <location>
        <begin position="35"/>
        <end position="211"/>
    </location>
</feature>
<feature type="compositionally biased region" description="Basic and acidic residues" evidence="1">
    <location>
        <begin position="69"/>
        <end position="79"/>
    </location>
</feature>
<evidence type="ECO:0000256" key="1">
    <source>
        <dbReference type="SAM" id="MobiDB-lite"/>
    </source>
</evidence>
<reference evidence="3 4" key="1">
    <citation type="journal article" date="2014" name="Nature">
        <title>An environmental bacterial taxon with a large and distinct metabolic repertoire.</title>
        <authorList>
            <person name="Wilson M.C."/>
            <person name="Mori T."/>
            <person name="Ruckert C."/>
            <person name="Uria A.R."/>
            <person name="Helf M.J."/>
            <person name="Takada K."/>
            <person name="Gernert C."/>
            <person name="Steffens U.A."/>
            <person name="Heycke N."/>
            <person name="Schmitt S."/>
            <person name="Rinke C."/>
            <person name="Helfrich E.J."/>
            <person name="Brachmann A.O."/>
            <person name="Gurgui C."/>
            <person name="Wakimoto T."/>
            <person name="Kracht M."/>
            <person name="Crusemann M."/>
            <person name="Hentschel U."/>
            <person name="Abe I."/>
            <person name="Matsunaga S."/>
            <person name="Kalinowski J."/>
            <person name="Takeyama H."/>
            <person name="Piel J."/>
        </authorList>
    </citation>
    <scope>NUCLEOTIDE SEQUENCE [LARGE SCALE GENOMIC DNA]</scope>
    <source>
        <strain evidence="4">TSY1</strain>
    </source>
</reference>
<feature type="non-terminal residue" evidence="3">
    <location>
        <position position="1"/>
    </location>
</feature>
<dbReference type="Pfam" id="PF13439">
    <property type="entry name" value="Glyco_transf_4"/>
    <property type="match status" value="1"/>
</dbReference>
<name>W4L694_ENTF1</name>
<sequence length="425" mass="46960">VTGNLSYIISPIGPQQNAPTQRHLCVVTETYAPEVNGVALTLARLVRGLLARGHRVSVIRPQQQQTDCPTDRPTDRPNESCEPEVTLVRGLPLPGYKGLRFGLPAGRLLRANWRRHRPDVIYVATEGPLGWSAVRTAQQLGIPIISGFHTNFHIYAKHYGAGWLQRLIFRYLCSFHNRTLGTLVPSTDLRDQLQTLGVNHVSVLSRGVDSQLFNPAHRSADLRAQWGVASHDLAVLYVGRVAPEKNLGLAVKAYRAMQDVSQAMKFVIVGDGPLCTTLQKAHPDLIFCGVHTGEQLARHYASADIFLFPSETETFGNVTLEAMASELAVVAYNYAAAQMHLTHGETGVLVPFGDSQAFVDAAVQLVRDPLALHNIRRQAREYADCIDWSRVVERFETLLTSTLQQSEPTSNELIPRRGWATSAPD</sequence>
<dbReference type="Proteomes" id="UP000019141">
    <property type="component" value="Unassembled WGS sequence"/>
</dbReference>
<dbReference type="Gene3D" id="3.40.50.2000">
    <property type="entry name" value="Glycogen Phosphorylase B"/>
    <property type="match status" value="2"/>
</dbReference>
<dbReference type="PANTHER" id="PTHR45947:SF3">
    <property type="entry name" value="SULFOQUINOVOSYL TRANSFERASE SQD2"/>
    <property type="match status" value="1"/>
</dbReference>
<dbReference type="SUPFAM" id="SSF53756">
    <property type="entry name" value="UDP-Glycosyltransferase/glycogen phosphorylase"/>
    <property type="match status" value="1"/>
</dbReference>
<dbReference type="InterPro" id="IPR028098">
    <property type="entry name" value="Glyco_trans_4-like_N"/>
</dbReference>
<evidence type="ECO:0000259" key="2">
    <source>
        <dbReference type="Pfam" id="PF13439"/>
    </source>
</evidence>
<dbReference type="PATRIC" id="fig|1429438.4.peg.7835"/>